<dbReference type="EC" id="2.7.11.1" evidence="1"/>
<dbReference type="AlphaFoldDB" id="A0A1E5PLI3"/>
<dbReference type="GO" id="GO:0005524">
    <property type="term" value="F:ATP binding"/>
    <property type="evidence" value="ECO:0007669"/>
    <property type="project" value="UniProtKB-UniRule"/>
</dbReference>
<dbReference type="PROSITE" id="PS50011">
    <property type="entry name" value="PROTEIN_KINASE_DOM"/>
    <property type="match status" value="1"/>
</dbReference>
<dbReference type="InterPro" id="IPR017441">
    <property type="entry name" value="Protein_kinase_ATP_BS"/>
</dbReference>
<feature type="compositionally biased region" description="Low complexity" evidence="8">
    <location>
        <begin position="380"/>
        <end position="398"/>
    </location>
</feature>
<feature type="compositionally biased region" description="Pro residues" evidence="8">
    <location>
        <begin position="270"/>
        <end position="284"/>
    </location>
</feature>
<keyword evidence="2" id="KW-0723">Serine/threonine-protein kinase</keyword>
<gene>
    <name evidence="10" type="ORF">BGK67_02580</name>
</gene>
<dbReference type="Proteomes" id="UP000095705">
    <property type="component" value="Unassembled WGS sequence"/>
</dbReference>
<accession>A0A1E5PLI3</accession>
<organism evidence="10 11">
    <name type="scientific">Streptomyces subrutilus</name>
    <dbReference type="NCBI Taxonomy" id="36818"/>
    <lineage>
        <taxon>Bacteria</taxon>
        <taxon>Bacillati</taxon>
        <taxon>Actinomycetota</taxon>
        <taxon>Actinomycetes</taxon>
        <taxon>Kitasatosporales</taxon>
        <taxon>Streptomycetaceae</taxon>
        <taxon>Streptomyces</taxon>
    </lineage>
</organism>
<evidence type="ECO:0000259" key="9">
    <source>
        <dbReference type="PROSITE" id="PS50011"/>
    </source>
</evidence>
<evidence type="ECO:0000256" key="5">
    <source>
        <dbReference type="ARBA" id="ARBA00022777"/>
    </source>
</evidence>
<evidence type="ECO:0000256" key="1">
    <source>
        <dbReference type="ARBA" id="ARBA00012513"/>
    </source>
</evidence>
<sequence length="415" mass="43417">MEIRPGSLLGDRYRLQTLIGSGGTADVYRAVDHVLRREVAVKVFRPGADTVTADRFCDEARILARLSHRALVTVYDTGRHEHGAYMVTELIPGTTLRTRITAGPLAPVQVIRLGAEIASALDHVHAHGIIHRDIKPSNVLLGEAGSPFLADFGLSRAVDDHSRSGPDTLVGTLPYMAPEQLLGQGAGTASDVYALGLTLLEALTGVREYLGNAVEVGVAPLLRPPQVPDLLPAALVRLLKAMTDQDPHSRPDAARIHLALQAIGAAPQPGRLPTPPRAPTPMSPAPATHRASALLNRPSKTPGGTRRRSHRRRTEGALLAASVTGAALLLVGATASPLASHGSRPTAPEAAARPSHTPPPPTASAVPAAATSRPTPPAAAAPDRPAAATAPGGEPTGPRHAGKDKERKVKKERKK</sequence>
<dbReference type="GO" id="GO:0004674">
    <property type="term" value="F:protein serine/threonine kinase activity"/>
    <property type="evidence" value="ECO:0007669"/>
    <property type="project" value="UniProtKB-KW"/>
</dbReference>
<dbReference type="PROSITE" id="PS00108">
    <property type="entry name" value="PROTEIN_KINASE_ST"/>
    <property type="match status" value="1"/>
</dbReference>
<evidence type="ECO:0000256" key="3">
    <source>
        <dbReference type="ARBA" id="ARBA00022679"/>
    </source>
</evidence>
<comment type="caution">
    <text evidence="10">The sequence shown here is derived from an EMBL/GenBank/DDBJ whole genome shotgun (WGS) entry which is preliminary data.</text>
</comment>
<keyword evidence="6 7" id="KW-0067">ATP-binding</keyword>
<reference evidence="10 11" key="1">
    <citation type="submission" date="2016-08" db="EMBL/GenBank/DDBJ databases">
        <title>The complete genome of Streptomyces subrutilus 10-1-1.</title>
        <authorList>
            <person name="Chen X."/>
        </authorList>
    </citation>
    <scope>NUCLEOTIDE SEQUENCE [LARGE SCALE GENOMIC DNA]</scope>
    <source>
        <strain evidence="10 11">10-1-1</strain>
    </source>
</reference>
<dbReference type="PANTHER" id="PTHR43289:SF6">
    <property type="entry name" value="SERINE_THREONINE-PROTEIN KINASE NEKL-3"/>
    <property type="match status" value="1"/>
</dbReference>
<dbReference type="SUPFAM" id="SSF56112">
    <property type="entry name" value="Protein kinase-like (PK-like)"/>
    <property type="match status" value="1"/>
</dbReference>
<dbReference type="Pfam" id="PF00069">
    <property type="entry name" value="Pkinase"/>
    <property type="match status" value="1"/>
</dbReference>
<evidence type="ECO:0000256" key="4">
    <source>
        <dbReference type="ARBA" id="ARBA00022741"/>
    </source>
</evidence>
<dbReference type="InterPro" id="IPR008271">
    <property type="entry name" value="Ser/Thr_kinase_AS"/>
</dbReference>
<dbReference type="PANTHER" id="PTHR43289">
    <property type="entry name" value="MITOGEN-ACTIVATED PROTEIN KINASE KINASE KINASE 20-RELATED"/>
    <property type="match status" value="1"/>
</dbReference>
<keyword evidence="4 7" id="KW-0547">Nucleotide-binding</keyword>
<protein>
    <recommendedName>
        <fullName evidence="1">non-specific serine/threonine protein kinase</fullName>
        <ecNumber evidence="1">2.7.11.1</ecNumber>
    </recommendedName>
</protein>
<evidence type="ECO:0000313" key="11">
    <source>
        <dbReference type="Proteomes" id="UP000095705"/>
    </source>
</evidence>
<evidence type="ECO:0000256" key="2">
    <source>
        <dbReference type="ARBA" id="ARBA00022527"/>
    </source>
</evidence>
<name>A0A1E5PLI3_9ACTN</name>
<dbReference type="SMART" id="SM00220">
    <property type="entry name" value="S_TKc"/>
    <property type="match status" value="1"/>
</dbReference>
<feature type="region of interest" description="Disordered" evidence="8">
    <location>
        <begin position="337"/>
        <end position="415"/>
    </location>
</feature>
<evidence type="ECO:0000256" key="7">
    <source>
        <dbReference type="PROSITE-ProRule" id="PRU10141"/>
    </source>
</evidence>
<feature type="region of interest" description="Disordered" evidence="8">
    <location>
        <begin position="265"/>
        <end position="314"/>
    </location>
</feature>
<dbReference type="Gene3D" id="1.10.510.10">
    <property type="entry name" value="Transferase(Phosphotransferase) domain 1"/>
    <property type="match status" value="1"/>
</dbReference>
<dbReference type="EMBL" id="MEHK01000001">
    <property type="protein sequence ID" value="OEJ30385.1"/>
    <property type="molecule type" value="Genomic_DNA"/>
</dbReference>
<keyword evidence="11" id="KW-1185">Reference proteome</keyword>
<dbReference type="InterPro" id="IPR011009">
    <property type="entry name" value="Kinase-like_dom_sf"/>
</dbReference>
<proteinExistence type="predicted"/>
<evidence type="ECO:0000313" key="10">
    <source>
        <dbReference type="EMBL" id="OEJ30385.1"/>
    </source>
</evidence>
<keyword evidence="3" id="KW-0808">Transferase</keyword>
<feature type="compositionally biased region" description="Low complexity" evidence="8">
    <location>
        <begin position="363"/>
        <end position="373"/>
    </location>
</feature>
<keyword evidence="5" id="KW-0418">Kinase</keyword>
<dbReference type="STRING" id="36818.BGK67_02580"/>
<dbReference type="InterPro" id="IPR000719">
    <property type="entry name" value="Prot_kinase_dom"/>
</dbReference>
<dbReference type="Gene3D" id="3.30.200.20">
    <property type="entry name" value="Phosphorylase Kinase, domain 1"/>
    <property type="match status" value="1"/>
</dbReference>
<evidence type="ECO:0000256" key="8">
    <source>
        <dbReference type="SAM" id="MobiDB-lite"/>
    </source>
</evidence>
<dbReference type="CDD" id="cd14014">
    <property type="entry name" value="STKc_PknB_like"/>
    <property type="match status" value="1"/>
</dbReference>
<feature type="domain" description="Protein kinase" evidence="9">
    <location>
        <begin position="13"/>
        <end position="260"/>
    </location>
</feature>
<evidence type="ECO:0000256" key="6">
    <source>
        <dbReference type="ARBA" id="ARBA00022840"/>
    </source>
</evidence>
<dbReference type="PROSITE" id="PS00107">
    <property type="entry name" value="PROTEIN_KINASE_ATP"/>
    <property type="match status" value="1"/>
</dbReference>
<feature type="binding site" evidence="7">
    <location>
        <position position="42"/>
    </location>
    <ligand>
        <name>ATP</name>
        <dbReference type="ChEBI" id="CHEBI:30616"/>
    </ligand>
</feature>